<feature type="region of interest" description="Disordered" evidence="1">
    <location>
        <begin position="204"/>
        <end position="223"/>
    </location>
</feature>
<feature type="compositionally biased region" description="Low complexity" evidence="1">
    <location>
        <begin position="292"/>
        <end position="307"/>
    </location>
</feature>
<dbReference type="Proteomes" id="UP000019478">
    <property type="component" value="Unassembled WGS sequence"/>
</dbReference>
<feature type="region of interest" description="Disordered" evidence="1">
    <location>
        <begin position="229"/>
        <end position="279"/>
    </location>
</feature>
<feature type="compositionally biased region" description="Polar residues" evidence="1">
    <location>
        <begin position="312"/>
        <end position="321"/>
    </location>
</feature>
<feature type="region of interest" description="Disordered" evidence="1">
    <location>
        <begin position="292"/>
        <end position="331"/>
    </location>
</feature>
<accession>W9XL80</accession>
<dbReference type="EMBL" id="AMGY01000010">
    <property type="protein sequence ID" value="EXJ77731.1"/>
    <property type="molecule type" value="Genomic_DNA"/>
</dbReference>
<name>W9XL80_9EURO</name>
<comment type="caution">
    <text evidence="2">The sequence shown here is derived from an EMBL/GenBank/DDBJ whole genome shotgun (WGS) entry which is preliminary data.</text>
</comment>
<reference evidence="2 3" key="1">
    <citation type="submission" date="2013-03" db="EMBL/GenBank/DDBJ databases">
        <title>The Genome Sequence of Capronia epimyces CBS 606.96.</title>
        <authorList>
            <consortium name="The Broad Institute Genomics Platform"/>
            <person name="Cuomo C."/>
            <person name="de Hoog S."/>
            <person name="Gorbushina A."/>
            <person name="Walker B."/>
            <person name="Young S.K."/>
            <person name="Zeng Q."/>
            <person name="Gargeya S."/>
            <person name="Fitzgerald M."/>
            <person name="Haas B."/>
            <person name="Abouelleil A."/>
            <person name="Allen A.W."/>
            <person name="Alvarado L."/>
            <person name="Arachchi H.M."/>
            <person name="Berlin A.M."/>
            <person name="Chapman S.B."/>
            <person name="Gainer-Dewar J."/>
            <person name="Goldberg J."/>
            <person name="Griggs A."/>
            <person name="Gujja S."/>
            <person name="Hansen M."/>
            <person name="Howarth C."/>
            <person name="Imamovic A."/>
            <person name="Ireland A."/>
            <person name="Larimer J."/>
            <person name="McCowan C."/>
            <person name="Murphy C."/>
            <person name="Pearson M."/>
            <person name="Poon T.W."/>
            <person name="Priest M."/>
            <person name="Roberts A."/>
            <person name="Saif S."/>
            <person name="Shea T."/>
            <person name="Sisk P."/>
            <person name="Sykes S."/>
            <person name="Wortman J."/>
            <person name="Nusbaum C."/>
            <person name="Birren B."/>
        </authorList>
    </citation>
    <scope>NUCLEOTIDE SEQUENCE [LARGE SCALE GENOMIC DNA]</scope>
    <source>
        <strain evidence="2 3">CBS 606.96</strain>
    </source>
</reference>
<evidence type="ECO:0000256" key="1">
    <source>
        <dbReference type="SAM" id="MobiDB-lite"/>
    </source>
</evidence>
<gene>
    <name evidence="2" type="ORF">A1O3_09960</name>
</gene>
<feature type="compositionally biased region" description="Low complexity" evidence="1">
    <location>
        <begin position="213"/>
        <end position="223"/>
    </location>
</feature>
<sequence>MDSQHPYSSAQVPAGYAYASAEFDQYLAFGENQPTLQAHSLPSLHSQHGTKRRHQEMEQQGNLNAFQQHSSDHTMAQGQAVETDVLQQEINVLRQQYQALLQKHSTEIRQLRGVTQRYATEFQKSKSNGVRLLQENTRLKAYCNMLRGNFHFEVKPNGLLQPFLPTTGQLADFSNPMPPYMEDYMRRIPHNPQHAGQVILADPSCQLPQNNEPSAPLLLPRLTPRQTVDLTCDSDEDDTPAPVVSGYNPVSGTPVPPRNQTPGPIASSSSSSHSSPAAHNIEGAAPTVYAASDSGSLSSLPGPAGRLPTPPTSSAEDTSSPSPGPGPAKRVKRDYSTMTWMIPSGNEALNRAIGHLPGPETEMLHQQAAAARAAAMLASAPAKQSDRKAPAARKQSARAPAKKAALARAPTGAAAVPVPVPAPAPAPAPAATHTTVAMTTTTAQAAADEADTQADVTEEDVAEFADLWEEQEVATTAVQTDALDFDEAETQADVTEEDVTEFADLWEDQEGITTAMQTDAQDFDDDLF</sequence>
<dbReference type="GeneID" id="19174041"/>
<dbReference type="OrthoDB" id="10664167at2759"/>
<dbReference type="AlphaFoldDB" id="W9XL80"/>
<proteinExistence type="predicted"/>
<evidence type="ECO:0000313" key="3">
    <source>
        <dbReference type="Proteomes" id="UP000019478"/>
    </source>
</evidence>
<dbReference type="HOGENOM" id="CLU_515791_0_0_1"/>
<dbReference type="RefSeq" id="XP_007738241.1">
    <property type="nucleotide sequence ID" value="XM_007740051.1"/>
</dbReference>
<evidence type="ECO:0000313" key="2">
    <source>
        <dbReference type="EMBL" id="EXJ77731.1"/>
    </source>
</evidence>
<organism evidence="2 3">
    <name type="scientific">Capronia epimyces CBS 606.96</name>
    <dbReference type="NCBI Taxonomy" id="1182542"/>
    <lineage>
        <taxon>Eukaryota</taxon>
        <taxon>Fungi</taxon>
        <taxon>Dikarya</taxon>
        <taxon>Ascomycota</taxon>
        <taxon>Pezizomycotina</taxon>
        <taxon>Eurotiomycetes</taxon>
        <taxon>Chaetothyriomycetidae</taxon>
        <taxon>Chaetothyriales</taxon>
        <taxon>Herpotrichiellaceae</taxon>
        <taxon>Capronia</taxon>
    </lineage>
</organism>
<keyword evidence="3" id="KW-1185">Reference proteome</keyword>
<protein>
    <submittedName>
        <fullName evidence="2">Uncharacterized protein</fullName>
    </submittedName>
</protein>